<dbReference type="GO" id="GO:0016491">
    <property type="term" value="F:oxidoreductase activity"/>
    <property type="evidence" value="ECO:0007669"/>
    <property type="project" value="UniProtKB-KW"/>
</dbReference>
<sequence length="334" mass="35734">MWLTPSWIKSQFTALPIPPASSFEGGTYIVTGANSGLGLECAKHLVRLGATRVIMAVRSQTRGEEAKGKIESETGRIGVAEVWPLDLASYDSIKSFADKATTGLATIDALIENASLSMGTWTEAEGVETTIAVNVLGTFLLAMLLLPKLKQSVSSKRTPHLVIVGSGAGFTGQAGVLEAINGNIIDELNNKDYGWSMDVARYSVSKLIQSYLTREIASRYSDVDKAVVINCVHPGLSSTGLARYGSFTIRIILNTMMVLIGRSADMGSRNLLYAATAGKESHGKYLADCGLAESRVPNWAADVNGKAMQEKVWNDVSTHLSNIAPGCIERAFAK</sequence>
<accession>A0A9P9DRA1</accession>
<keyword evidence="1" id="KW-0560">Oxidoreductase</keyword>
<organism evidence="2 3">
    <name type="scientific">Dendryphion nanum</name>
    <dbReference type="NCBI Taxonomy" id="256645"/>
    <lineage>
        <taxon>Eukaryota</taxon>
        <taxon>Fungi</taxon>
        <taxon>Dikarya</taxon>
        <taxon>Ascomycota</taxon>
        <taxon>Pezizomycotina</taxon>
        <taxon>Dothideomycetes</taxon>
        <taxon>Pleosporomycetidae</taxon>
        <taxon>Pleosporales</taxon>
        <taxon>Torulaceae</taxon>
        <taxon>Dendryphion</taxon>
    </lineage>
</organism>
<evidence type="ECO:0000256" key="1">
    <source>
        <dbReference type="ARBA" id="ARBA00023002"/>
    </source>
</evidence>
<dbReference type="InterPro" id="IPR002347">
    <property type="entry name" value="SDR_fam"/>
</dbReference>
<evidence type="ECO:0000313" key="2">
    <source>
        <dbReference type="EMBL" id="KAH7125250.1"/>
    </source>
</evidence>
<dbReference type="Pfam" id="PF00106">
    <property type="entry name" value="adh_short"/>
    <property type="match status" value="1"/>
</dbReference>
<keyword evidence="3" id="KW-1185">Reference proteome</keyword>
<dbReference type="EMBL" id="JAGMWT010000007">
    <property type="protein sequence ID" value="KAH7125250.1"/>
    <property type="molecule type" value="Genomic_DNA"/>
</dbReference>
<name>A0A9P9DRA1_9PLEO</name>
<evidence type="ECO:0000313" key="3">
    <source>
        <dbReference type="Proteomes" id="UP000700596"/>
    </source>
</evidence>
<comment type="caution">
    <text evidence="2">The sequence shown here is derived from an EMBL/GenBank/DDBJ whole genome shotgun (WGS) entry which is preliminary data.</text>
</comment>
<dbReference type="OrthoDB" id="542013at2759"/>
<dbReference type="PRINTS" id="PR00081">
    <property type="entry name" value="GDHRDH"/>
</dbReference>
<proteinExistence type="predicted"/>
<gene>
    <name evidence="2" type="ORF">B0J11DRAFT_579812</name>
</gene>
<dbReference type="AlphaFoldDB" id="A0A9P9DRA1"/>
<protein>
    <submittedName>
        <fullName evidence="2">Short-chain dehydrogenase</fullName>
    </submittedName>
</protein>
<dbReference type="InterPro" id="IPR036291">
    <property type="entry name" value="NAD(P)-bd_dom_sf"/>
</dbReference>
<dbReference type="Gene3D" id="3.40.50.720">
    <property type="entry name" value="NAD(P)-binding Rossmann-like Domain"/>
    <property type="match status" value="1"/>
</dbReference>
<dbReference type="PANTHER" id="PTHR43157:SF61">
    <property type="entry name" value="DEHYDROGENASE_REDUCTASE FAMILY PROTEIN, PUTATIVE (AFU_ORTHOLOGUE AFUA_3G01250)-RELATED"/>
    <property type="match status" value="1"/>
</dbReference>
<dbReference type="Proteomes" id="UP000700596">
    <property type="component" value="Unassembled WGS sequence"/>
</dbReference>
<dbReference type="SUPFAM" id="SSF51735">
    <property type="entry name" value="NAD(P)-binding Rossmann-fold domains"/>
    <property type="match status" value="1"/>
</dbReference>
<reference evidence="2" key="1">
    <citation type="journal article" date="2021" name="Nat. Commun.">
        <title>Genetic determinants of endophytism in the Arabidopsis root mycobiome.</title>
        <authorList>
            <person name="Mesny F."/>
            <person name="Miyauchi S."/>
            <person name="Thiergart T."/>
            <person name="Pickel B."/>
            <person name="Atanasova L."/>
            <person name="Karlsson M."/>
            <person name="Huettel B."/>
            <person name="Barry K.W."/>
            <person name="Haridas S."/>
            <person name="Chen C."/>
            <person name="Bauer D."/>
            <person name="Andreopoulos W."/>
            <person name="Pangilinan J."/>
            <person name="LaButti K."/>
            <person name="Riley R."/>
            <person name="Lipzen A."/>
            <person name="Clum A."/>
            <person name="Drula E."/>
            <person name="Henrissat B."/>
            <person name="Kohler A."/>
            <person name="Grigoriev I.V."/>
            <person name="Martin F.M."/>
            <person name="Hacquard S."/>
        </authorList>
    </citation>
    <scope>NUCLEOTIDE SEQUENCE</scope>
    <source>
        <strain evidence="2">MPI-CAGE-CH-0243</strain>
    </source>
</reference>
<dbReference type="PANTHER" id="PTHR43157">
    <property type="entry name" value="PHOSPHATIDYLINOSITOL-GLYCAN BIOSYNTHESIS CLASS F PROTEIN-RELATED"/>
    <property type="match status" value="1"/>
</dbReference>